<feature type="compositionally biased region" description="Acidic residues" evidence="1">
    <location>
        <begin position="7"/>
        <end position="18"/>
    </location>
</feature>
<accession>A0A821U629</accession>
<evidence type="ECO:0000313" key="5">
    <source>
        <dbReference type="EMBL" id="CAF5073586.1"/>
    </source>
</evidence>
<gene>
    <name evidence="4" type="ORF">QYT958_LOCUS43418</name>
    <name evidence="5" type="ORF">QYT958_LOCUS43431</name>
    <name evidence="2" type="ORF">UJA718_LOCUS44845</name>
    <name evidence="3" type="ORF">UJA718_LOCUS44852</name>
</gene>
<evidence type="ECO:0000256" key="1">
    <source>
        <dbReference type="SAM" id="MobiDB-lite"/>
    </source>
</evidence>
<evidence type="ECO:0000313" key="2">
    <source>
        <dbReference type="EMBL" id="CAF4884675.1"/>
    </source>
</evidence>
<evidence type="ECO:0000313" key="6">
    <source>
        <dbReference type="Proteomes" id="UP000663873"/>
    </source>
</evidence>
<dbReference type="EMBL" id="CAJOBR010061530">
    <property type="protein sequence ID" value="CAF5073586.1"/>
    <property type="molecule type" value="Genomic_DNA"/>
</dbReference>
<name>A0A821U629_9BILA</name>
<dbReference type="EMBL" id="CAJOBP010071509">
    <property type="protein sequence ID" value="CAF4884675.1"/>
    <property type="molecule type" value="Genomic_DNA"/>
</dbReference>
<evidence type="ECO:0000313" key="4">
    <source>
        <dbReference type="EMBL" id="CAF5073389.1"/>
    </source>
</evidence>
<protein>
    <submittedName>
        <fullName evidence="2">Uncharacterized protein</fullName>
    </submittedName>
</protein>
<dbReference type="EMBL" id="CAJOBR010061453">
    <property type="protein sequence ID" value="CAF5073389.1"/>
    <property type="molecule type" value="Genomic_DNA"/>
</dbReference>
<organism evidence="2 6">
    <name type="scientific">Rotaria socialis</name>
    <dbReference type="NCBI Taxonomy" id="392032"/>
    <lineage>
        <taxon>Eukaryota</taxon>
        <taxon>Metazoa</taxon>
        <taxon>Spiralia</taxon>
        <taxon>Gnathifera</taxon>
        <taxon>Rotifera</taxon>
        <taxon>Eurotatoria</taxon>
        <taxon>Bdelloidea</taxon>
        <taxon>Philodinida</taxon>
        <taxon>Philodinidae</taxon>
        <taxon>Rotaria</taxon>
    </lineage>
</organism>
<feature type="region of interest" description="Disordered" evidence="1">
    <location>
        <begin position="1"/>
        <end position="66"/>
    </location>
</feature>
<dbReference type="Proteomes" id="UP000663873">
    <property type="component" value="Unassembled WGS sequence"/>
</dbReference>
<dbReference type="EMBL" id="CAJOBP010071585">
    <property type="protein sequence ID" value="CAF4884886.1"/>
    <property type="molecule type" value="Genomic_DNA"/>
</dbReference>
<dbReference type="AlphaFoldDB" id="A0A821U629"/>
<keyword evidence="6" id="KW-1185">Reference proteome</keyword>
<feature type="compositionally biased region" description="Polar residues" evidence="1">
    <location>
        <begin position="54"/>
        <end position="66"/>
    </location>
</feature>
<reference evidence="2" key="1">
    <citation type="submission" date="2021-02" db="EMBL/GenBank/DDBJ databases">
        <authorList>
            <person name="Nowell W R."/>
        </authorList>
    </citation>
    <scope>NUCLEOTIDE SEQUENCE</scope>
</reference>
<sequence length="66" mass="7093">SSSPCQEDGDSEDEDSDNQEAAHSDAENDEGTNETNPDTLSLMDFVRGKETLSEPVNASLNHSPEP</sequence>
<evidence type="ECO:0000313" key="3">
    <source>
        <dbReference type="EMBL" id="CAF4884886.1"/>
    </source>
</evidence>
<dbReference type="Proteomes" id="UP000663848">
    <property type="component" value="Unassembled WGS sequence"/>
</dbReference>
<comment type="caution">
    <text evidence="2">The sequence shown here is derived from an EMBL/GenBank/DDBJ whole genome shotgun (WGS) entry which is preliminary data.</text>
</comment>
<feature type="non-terminal residue" evidence="2">
    <location>
        <position position="66"/>
    </location>
</feature>
<feature type="non-terminal residue" evidence="2">
    <location>
        <position position="1"/>
    </location>
</feature>
<proteinExistence type="predicted"/>